<keyword evidence="3" id="KW-0813">Transport</keyword>
<sequence length="543" mass="59370">MASLSQSYRLLKNLLALTEKLEGSLQRMSSLRHFLLLLIVVAAGLSGCGPAPTPIIRDQAPSLAEPSEEEAPQEEETGPRLQIRIALLLPLSGPDSEIGQALLNAANMALFDSGDKRLVLLPADTRGTVPGAEAAMREVLSARADIVLGPLFADNVRAIKPLAQEAGIKIIAFSTDHTVSGDGAYLLNFRPAEQVKRILTYAAEQGHDSFAALIPETAYGERVLEIFGKTLLRLHRDMTAVQTYKPMANELFDPVKTLANYDRRRREYLNEVDFLESLGDDDDFAHDLMEDIKHLETLGEVDFDAILVPEGGALLRTLAPLLPYYEIDPAKVKFLGTGLWDDAMLRHEPPLIGGWYAAPEKGTSDRFFKRYEKTYGLTAPRLATLGYDAVALAATMVRQTPVPDFSDERLTDPAGFIGIDGLFRFRTDGSCERGLAVYEITTGVFREISPAPTSFIPPSRVPLTDSEVDKIFYGLVRQGARPEGNSAGALPSLLPEDAPRPYQDIPEQEELPGGFDPDDLPTDLQSAPETLPEQFPGSAEDPS</sequence>
<dbReference type="Pfam" id="PF13458">
    <property type="entry name" value="Peripla_BP_6"/>
    <property type="match status" value="1"/>
</dbReference>
<evidence type="ECO:0000256" key="1">
    <source>
        <dbReference type="ARBA" id="ARBA00010062"/>
    </source>
</evidence>
<protein>
    <submittedName>
        <fullName evidence="6">Penicillin-binding protein activator</fullName>
    </submittedName>
</protein>
<evidence type="ECO:0000256" key="3">
    <source>
        <dbReference type="ARBA" id="ARBA00022970"/>
    </source>
</evidence>
<feature type="domain" description="Leucine-binding protein" evidence="5">
    <location>
        <begin position="82"/>
        <end position="230"/>
    </location>
</feature>
<dbReference type="InterPro" id="IPR028081">
    <property type="entry name" value="Leu-bd"/>
</dbReference>
<feature type="compositionally biased region" description="Acidic residues" evidence="4">
    <location>
        <begin position="506"/>
        <end position="521"/>
    </location>
</feature>
<keyword evidence="3" id="KW-0029">Amino-acid transport</keyword>
<dbReference type="AlphaFoldDB" id="A0A501PIN1"/>
<evidence type="ECO:0000259" key="5">
    <source>
        <dbReference type="Pfam" id="PF13458"/>
    </source>
</evidence>
<evidence type="ECO:0000313" key="7">
    <source>
        <dbReference type="Proteomes" id="UP000319148"/>
    </source>
</evidence>
<organism evidence="6 7">
    <name type="scientific">Emcibacter nanhaiensis</name>
    <dbReference type="NCBI Taxonomy" id="1505037"/>
    <lineage>
        <taxon>Bacteria</taxon>
        <taxon>Pseudomonadati</taxon>
        <taxon>Pseudomonadota</taxon>
        <taxon>Alphaproteobacteria</taxon>
        <taxon>Emcibacterales</taxon>
        <taxon>Emcibacteraceae</taxon>
        <taxon>Emcibacter</taxon>
    </lineage>
</organism>
<comment type="similarity">
    <text evidence="1">Belongs to the leucine-binding protein family.</text>
</comment>
<keyword evidence="2" id="KW-0732">Signal</keyword>
<feature type="compositionally biased region" description="Acidic residues" evidence="4">
    <location>
        <begin position="66"/>
        <end position="76"/>
    </location>
</feature>
<dbReference type="InterPro" id="IPR051010">
    <property type="entry name" value="BCAA_transport"/>
</dbReference>
<comment type="caution">
    <text evidence="6">The sequence shown here is derived from an EMBL/GenBank/DDBJ whole genome shotgun (WGS) entry which is preliminary data.</text>
</comment>
<dbReference type="Proteomes" id="UP000319148">
    <property type="component" value="Unassembled WGS sequence"/>
</dbReference>
<accession>A0A501PIN1</accession>
<gene>
    <name evidence="6" type="ORF">FIV46_09900</name>
</gene>
<name>A0A501PIN1_9PROT</name>
<evidence type="ECO:0000256" key="4">
    <source>
        <dbReference type="SAM" id="MobiDB-lite"/>
    </source>
</evidence>
<dbReference type="PANTHER" id="PTHR30483">
    <property type="entry name" value="LEUCINE-SPECIFIC-BINDING PROTEIN"/>
    <property type="match status" value="1"/>
</dbReference>
<dbReference type="Gene3D" id="3.40.50.2300">
    <property type="match status" value="2"/>
</dbReference>
<dbReference type="CDD" id="cd06339">
    <property type="entry name" value="PBP1_YraM_LppC_lipoprotein-like"/>
    <property type="match status" value="1"/>
</dbReference>
<dbReference type="GO" id="GO:0006865">
    <property type="term" value="P:amino acid transport"/>
    <property type="evidence" value="ECO:0007669"/>
    <property type="project" value="UniProtKB-KW"/>
</dbReference>
<dbReference type="SUPFAM" id="SSF53822">
    <property type="entry name" value="Periplasmic binding protein-like I"/>
    <property type="match status" value="1"/>
</dbReference>
<evidence type="ECO:0000256" key="2">
    <source>
        <dbReference type="ARBA" id="ARBA00022729"/>
    </source>
</evidence>
<dbReference type="PANTHER" id="PTHR30483:SF6">
    <property type="entry name" value="PERIPLASMIC BINDING PROTEIN OF ABC TRANSPORTER FOR NATURAL AMINO ACIDS"/>
    <property type="match status" value="1"/>
</dbReference>
<proteinExistence type="inferred from homology"/>
<reference evidence="7" key="1">
    <citation type="submission" date="2019-06" db="EMBL/GenBank/DDBJ databases">
        <title>The complete genome of Emcibacter congregatus ZYLT.</title>
        <authorList>
            <person name="Zhao Z."/>
        </authorList>
    </citation>
    <scope>NUCLEOTIDE SEQUENCE [LARGE SCALE GENOMIC DNA]</scope>
    <source>
        <strain evidence="7">MCCC 1A06723</strain>
    </source>
</reference>
<keyword evidence="7" id="KW-1185">Reference proteome</keyword>
<evidence type="ECO:0000313" key="6">
    <source>
        <dbReference type="EMBL" id="TPD59794.1"/>
    </source>
</evidence>
<feature type="region of interest" description="Disordered" evidence="4">
    <location>
        <begin position="483"/>
        <end position="543"/>
    </location>
</feature>
<dbReference type="InterPro" id="IPR028082">
    <property type="entry name" value="Peripla_BP_I"/>
</dbReference>
<feature type="region of interest" description="Disordered" evidence="4">
    <location>
        <begin position="56"/>
        <end position="78"/>
    </location>
</feature>
<dbReference type="EMBL" id="VFIY01000010">
    <property type="protein sequence ID" value="TPD59794.1"/>
    <property type="molecule type" value="Genomic_DNA"/>
</dbReference>
<dbReference type="OrthoDB" id="7210494at2"/>